<keyword evidence="6" id="KW-1185">Reference proteome</keyword>
<dbReference type="GO" id="GO:0004791">
    <property type="term" value="F:thioredoxin-disulfide reductase (NADPH) activity"/>
    <property type="evidence" value="ECO:0007669"/>
    <property type="project" value="UniProtKB-EC"/>
</dbReference>
<evidence type="ECO:0000256" key="2">
    <source>
        <dbReference type="ARBA" id="ARBA00023002"/>
    </source>
</evidence>
<dbReference type="AlphaFoldDB" id="A0A2U1TC66"/>
<evidence type="ECO:0000259" key="4">
    <source>
        <dbReference type="Pfam" id="PF07992"/>
    </source>
</evidence>
<dbReference type="SUPFAM" id="SSF51905">
    <property type="entry name" value="FAD/NAD(P)-binding domain"/>
    <property type="match status" value="1"/>
</dbReference>
<dbReference type="InterPro" id="IPR050097">
    <property type="entry name" value="Ferredoxin-NADP_redctase_2"/>
</dbReference>
<name>A0A2U1TC66_9MICO</name>
<keyword evidence="1" id="KW-0285">Flavoprotein</keyword>
<dbReference type="Gene3D" id="3.50.50.60">
    <property type="entry name" value="FAD/NAD(P)-binding domain"/>
    <property type="match status" value="2"/>
</dbReference>
<accession>A0A2U1TC66</accession>
<dbReference type="InterPro" id="IPR036188">
    <property type="entry name" value="FAD/NAD-bd_sf"/>
</dbReference>
<reference evidence="6" key="1">
    <citation type="submission" date="2018-04" db="EMBL/GenBank/DDBJ databases">
        <authorList>
            <person name="Liu S."/>
            <person name="Wang Z."/>
            <person name="Li J."/>
        </authorList>
    </citation>
    <scope>NUCLEOTIDE SEQUENCE [LARGE SCALE GENOMIC DNA]</scope>
    <source>
        <strain evidence="6">622</strain>
    </source>
</reference>
<dbReference type="RefSeq" id="WP_108963461.1">
    <property type="nucleotide sequence ID" value="NZ_QEFB01000013.1"/>
</dbReference>
<dbReference type="Proteomes" id="UP000244962">
    <property type="component" value="Unassembled WGS sequence"/>
</dbReference>
<dbReference type="PANTHER" id="PTHR48105">
    <property type="entry name" value="THIOREDOXIN REDUCTASE 1-RELATED-RELATED"/>
    <property type="match status" value="1"/>
</dbReference>
<dbReference type="EMBL" id="QEFB01000013">
    <property type="protein sequence ID" value="PWC06476.1"/>
    <property type="molecule type" value="Genomic_DNA"/>
</dbReference>
<evidence type="ECO:0000313" key="5">
    <source>
        <dbReference type="EMBL" id="PWC06476.1"/>
    </source>
</evidence>
<gene>
    <name evidence="5" type="ORF">DF223_12880</name>
</gene>
<sequence>MTISSPLSFDVVIIGGGAAGLSAAVALGRARRSVVVLDGGEPRNAPASGVHNYLSQDGIRPSEMLRLGRAEAERYGARLRDSAAVSASKVKDGFTVTTAAGDTFTGRRLLIATGLVDELPDVPGVRERWGKSVLHCPYCHGWEVRDRAIGVLATSPKSVHQALMFRQWSENITLFLHGAPRPSDEETEQLLARGITLVEGRVESLEGPGDQLTSVRLEDGSTHQVDALVVAPVFTARIDLPAQLGVRLAPHPMGMGMQIETDAMGATSVPGVWAAGNVADLAGQVVTSADEGLRAVVSLNVDLVAEDTRDAVLAYRAAQAAAPVK</sequence>
<keyword evidence="2" id="KW-0560">Oxidoreductase</keyword>
<dbReference type="PRINTS" id="PR00469">
    <property type="entry name" value="PNDRDTASEII"/>
</dbReference>
<proteinExistence type="predicted"/>
<dbReference type="InterPro" id="IPR023753">
    <property type="entry name" value="FAD/NAD-binding_dom"/>
</dbReference>
<comment type="catalytic activity">
    <reaction evidence="3">
        <text>[thioredoxin]-dithiol + NADP(+) = [thioredoxin]-disulfide + NADPH + H(+)</text>
        <dbReference type="Rhea" id="RHEA:20345"/>
        <dbReference type="Rhea" id="RHEA-COMP:10698"/>
        <dbReference type="Rhea" id="RHEA-COMP:10700"/>
        <dbReference type="ChEBI" id="CHEBI:15378"/>
        <dbReference type="ChEBI" id="CHEBI:29950"/>
        <dbReference type="ChEBI" id="CHEBI:50058"/>
        <dbReference type="ChEBI" id="CHEBI:57783"/>
        <dbReference type="ChEBI" id="CHEBI:58349"/>
        <dbReference type="EC" id="1.8.1.9"/>
    </reaction>
</comment>
<organism evidence="5 6">
    <name type="scientific">Mycetocola zhujimingii</name>
    <dbReference type="NCBI Taxonomy" id="2079792"/>
    <lineage>
        <taxon>Bacteria</taxon>
        <taxon>Bacillati</taxon>
        <taxon>Actinomycetota</taxon>
        <taxon>Actinomycetes</taxon>
        <taxon>Micrococcales</taxon>
        <taxon>Microbacteriaceae</taxon>
        <taxon>Mycetocola</taxon>
    </lineage>
</organism>
<evidence type="ECO:0000256" key="1">
    <source>
        <dbReference type="ARBA" id="ARBA00022630"/>
    </source>
</evidence>
<dbReference type="Pfam" id="PF07992">
    <property type="entry name" value="Pyr_redox_2"/>
    <property type="match status" value="1"/>
</dbReference>
<evidence type="ECO:0000313" key="6">
    <source>
        <dbReference type="Proteomes" id="UP000244962"/>
    </source>
</evidence>
<evidence type="ECO:0000256" key="3">
    <source>
        <dbReference type="ARBA" id="ARBA00048132"/>
    </source>
</evidence>
<dbReference type="PRINTS" id="PR00368">
    <property type="entry name" value="FADPNR"/>
</dbReference>
<comment type="caution">
    <text evidence="5">The sequence shown here is derived from an EMBL/GenBank/DDBJ whole genome shotgun (WGS) entry which is preliminary data.</text>
</comment>
<feature type="domain" description="FAD/NAD(P)-binding" evidence="4">
    <location>
        <begin position="9"/>
        <end position="292"/>
    </location>
</feature>
<protein>
    <submittedName>
        <fullName evidence="5">Thioredoxin reductase</fullName>
    </submittedName>
</protein>